<dbReference type="PROSITE" id="PS00107">
    <property type="entry name" value="PROTEIN_KINASE_ATP"/>
    <property type="match status" value="1"/>
</dbReference>
<reference evidence="7" key="1">
    <citation type="journal article" date="2019" name="Nat. Commun.">
        <title>Expansion of phycobilisome linker gene families in mesophilic red algae.</title>
        <authorList>
            <person name="Lee J."/>
            <person name="Kim D."/>
            <person name="Bhattacharya D."/>
            <person name="Yoon H.S."/>
        </authorList>
    </citation>
    <scope>NUCLEOTIDE SEQUENCE [LARGE SCALE GENOMIC DNA]</scope>
    <source>
        <strain evidence="7">CCMP 1328</strain>
    </source>
</reference>
<feature type="region of interest" description="Disordered" evidence="4">
    <location>
        <begin position="533"/>
        <end position="569"/>
    </location>
</feature>
<feature type="compositionally biased region" description="Basic and acidic residues" evidence="4">
    <location>
        <begin position="67"/>
        <end position="79"/>
    </location>
</feature>
<comment type="caution">
    <text evidence="6">The sequence shown here is derived from an EMBL/GenBank/DDBJ whole genome shotgun (WGS) entry which is preliminary data.</text>
</comment>
<dbReference type="SMART" id="SM00220">
    <property type="entry name" value="S_TKc"/>
    <property type="match status" value="1"/>
</dbReference>
<name>A0A5J4Z5U7_PORPP</name>
<evidence type="ECO:0000256" key="4">
    <source>
        <dbReference type="SAM" id="MobiDB-lite"/>
    </source>
</evidence>
<feature type="binding site" evidence="3">
    <location>
        <position position="276"/>
    </location>
    <ligand>
        <name>ATP</name>
        <dbReference type="ChEBI" id="CHEBI:30616"/>
    </ligand>
</feature>
<feature type="compositionally biased region" description="Low complexity" evidence="4">
    <location>
        <begin position="536"/>
        <end position="552"/>
    </location>
</feature>
<feature type="compositionally biased region" description="Basic residues" evidence="4">
    <location>
        <begin position="553"/>
        <end position="569"/>
    </location>
</feature>
<evidence type="ECO:0000256" key="3">
    <source>
        <dbReference type="PROSITE-ProRule" id="PRU10141"/>
    </source>
</evidence>
<dbReference type="InterPro" id="IPR008271">
    <property type="entry name" value="Ser/Thr_kinase_AS"/>
</dbReference>
<dbReference type="PROSITE" id="PS50011">
    <property type="entry name" value="PROTEIN_KINASE_DOM"/>
    <property type="match status" value="1"/>
</dbReference>
<dbReference type="AlphaFoldDB" id="A0A5J4Z5U7"/>
<sequence>MRYTELQVFPDSAHVAVTAFVRSATSGITGAKKEVGLLGRISMKSLGIGSRESSKHSMKGSMSSKRLSGEEKQQLERQRSSQGPSMASGAHAGEIPAGLPSDLPERYMVINMPEGTLAMFKSVVARKASWETKLTKVTVTSCHKETRTIALSVDDQETLELVLGSHELWWKWCMVLKQATVLARQLEALKGAPAEEEEVDIVQEVLDAEEALENGPKGEWLSNNPGQEPVPLGEQKASLMLKLELFYDIHEEIGEGTFGKVFRGSDAFLGEDVAIKHMKCKGGEEEYLRQEMQIIRDLPAHPNVLTPYDIFKVSMSEYYVVMELMPHGDLFDVLEGEEKVTEGRAAYIIKCVLAAVGHLHKHRVLHRDLKVDNIFLKYTTKEHKWPPLIKVGDFSFAAKLAKGVDMVSEQSFVGTLLYLAPESIKHKDYGYPVDMWAVGIILFMLMSGKFPFWGEDDKDYLRAVVQEPLEFAAGDWDTASHELKQLVSKLLLKNPADRIRLEDARRSAWFSIAMSEEPTSVVLAPPTMEDAPVKGAAPSTATAAVTAAANKSKPPKNKAQRAKPMSRMRRSFERFIPGGEAVEKAT</sequence>
<dbReference type="PANTHER" id="PTHR24347">
    <property type="entry name" value="SERINE/THREONINE-PROTEIN KINASE"/>
    <property type="match status" value="1"/>
</dbReference>
<gene>
    <name evidence="6" type="ORF">FVE85_7014</name>
</gene>
<evidence type="ECO:0000313" key="7">
    <source>
        <dbReference type="Proteomes" id="UP000324585"/>
    </source>
</evidence>
<feature type="region of interest" description="Disordered" evidence="4">
    <location>
        <begin position="48"/>
        <end position="98"/>
    </location>
</feature>
<evidence type="ECO:0000256" key="1">
    <source>
        <dbReference type="ARBA" id="ARBA00022741"/>
    </source>
</evidence>
<protein>
    <submittedName>
        <fullName evidence="6">Calcium/calmodulin-dependent protein kinase type II delta chain</fullName>
    </submittedName>
</protein>
<feature type="domain" description="Protein kinase" evidence="5">
    <location>
        <begin position="247"/>
        <end position="510"/>
    </location>
</feature>
<keyword evidence="6" id="KW-0418">Kinase</keyword>
<evidence type="ECO:0000256" key="2">
    <source>
        <dbReference type="ARBA" id="ARBA00022840"/>
    </source>
</evidence>
<evidence type="ECO:0000313" key="6">
    <source>
        <dbReference type="EMBL" id="KAA8499429.1"/>
    </source>
</evidence>
<dbReference type="InterPro" id="IPR000719">
    <property type="entry name" value="Prot_kinase_dom"/>
</dbReference>
<keyword evidence="6" id="KW-0808">Transferase</keyword>
<keyword evidence="7" id="KW-1185">Reference proteome</keyword>
<dbReference type="PROSITE" id="PS00108">
    <property type="entry name" value="PROTEIN_KINASE_ST"/>
    <property type="match status" value="1"/>
</dbReference>
<dbReference type="InterPro" id="IPR017441">
    <property type="entry name" value="Protein_kinase_ATP_BS"/>
</dbReference>
<evidence type="ECO:0000259" key="5">
    <source>
        <dbReference type="PROSITE" id="PS50011"/>
    </source>
</evidence>
<keyword evidence="1 3" id="KW-0547">Nucleotide-binding</keyword>
<dbReference type="InterPro" id="IPR011009">
    <property type="entry name" value="Kinase-like_dom_sf"/>
</dbReference>
<dbReference type="Proteomes" id="UP000324585">
    <property type="component" value="Unassembled WGS sequence"/>
</dbReference>
<dbReference type="EMBL" id="VRMN01000001">
    <property type="protein sequence ID" value="KAA8499429.1"/>
    <property type="molecule type" value="Genomic_DNA"/>
</dbReference>
<dbReference type="OrthoDB" id="74764at2759"/>
<dbReference type="Pfam" id="PF00069">
    <property type="entry name" value="Pkinase"/>
    <property type="match status" value="1"/>
</dbReference>
<keyword evidence="2 3" id="KW-0067">ATP-binding</keyword>
<dbReference type="Gene3D" id="1.10.510.10">
    <property type="entry name" value="Transferase(Phosphotransferase) domain 1"/>
    <property type="match status" value="1"/>
</dbReference>
<dbReference type="GO" id="GO:0005524">
    <property type="term" value="F:ATP binding"/>
    <property type="evidence" value="ECO:0007669"/>
    <property type="project" value="UniProtKB-UniRule"/>
</dbReference>
<accession>A0A5J4Z5U7</accession>
<dbReference type="GO" id="GO:0004672">
    <property type="term" value="F:protein kinase activity"/>
    <property type="evidence" value="ECO:0007669"/>
    <property type="project" value="InterPro"/>
</dbReference>
<organism evidence="6 7">
    <name type="scientific">Porphyridium purpureum</name>
    <name type="common">Red alga</name>
    <name type="synonym">Porphyridium cruentum</name>
    <dbReference type="NCBI Taxonomy" id="35688"/>
    <lineage>
        <taxon>Eukaryota</taxon>
        <taxon>Rhodophyta</taxon>
        <taxon>Bangiophyceae</taxon>
        <taxon>Porphyridiales</taxon>
        <taxon>Porphyridiaceae</taxon>
        <taxon>Porphyridium</taxon>
    </lineage>
</organism>
<dbReference type="SUPFAM" id="SSF56112">
    <property type="entry name" value="Protein kinase-like (PK-like)"/>
    <property type="match status" value="1"/>
</dbReference>
<proteinExistence type="predicted"/>